<gene>
    <name evidence="4" type="ORF">ACFS29_17065</name>
</gene>
<evidence type="ECO:0000256" key="1">
    <source>
        <dbReference type="SAM" id="MobiDB-lite"/>
    </source>
</evidence>
<dbReference type="RefSeq" id="WP_194508943.1">
    <property type="nucleotide sequence ID" value="NZ_JADILU010000006.1"/>
</dbReference>
<dbReference type="CDD" id="cd00118">
    <property type="entry name" value="LysM"/>
    <property type="match status" value="5"/>
</dbReference>
<reference evidence="5" key="1">
    <citation type="journal article" date="2019" name="Int. J. Syst. Evol. Microbiol.">
        <title>The Global Catalogue of Microorganisms (GCM) 10K type strain sequencing project: providing services to taxonomists for standard genome sequencing and annotation.</title>
        <authorList>
            <consortium name="The Broad Institute Genomics Platform"/>
            <consortium name="The Broad Institute Genome Sequencing Center for Infectious Disease"/>
            <person name="Wu L."/>
            <person name="Ma J."/>
        </authorList>
    </citation>
    <scope>NUCLEOTIDE SEQUENCE [LARGE SCALE GENOMIC DNA]</scope>
    <source>
        <strain evidence="5">KCTC 32514</strain>
    </source>
</reference>
<feature type="signal peptide" evidence="2">
    <location>
        <begin position="1"/>
        <end position="21"/>
    </location>
</feature>
<proteinExistence type="predicted"/>
<dbReference type="EMBL" id="JBHUOS010000014">
    <property type="protein sequence ID" value="MFD2917367.1"/>
    <property type="molecule type" value="Genomic_DNA"/>
</dbReference>
<sequence>MTRVFFMSLTFFSFCFFYGNAQTLTKNHTVKKGETVYQLSKIYGVSVNAILELNPNAAKVIYIDEILKIPISEETSNAQENEEQSPVKTGSSFVYKVKRGDTKFGLSKKFGITISSLENQNPHIKLVLQAGHVLNINNSNYLSQSQPEYTSTPENTKTNKSHVVVKGDTFYSISKLYSVDLASLISANSSIIPEKMSIGIQVKLPNQGFSNTPLENKTEYFVKKGDTKFGLAKTFNTTIANLESLNPQIVDMLRYGITIKIPSTENSTVVQNNTVEQQPNLEEEEEEVKTETTKENSNTVAIQTPTDSIQDNVETKIDEIKTNVLIDPELTENNNPVDSIPTTTSSITNNQNSNIAYKNYVIEPKETLYGLSKKAGMTIPEFLELNPKLSESVIVGTIIKMPITSFDPNTKLINSSNTSEPKTNSSYTNLSTSITNVKDKKVLMLLSFNDLEFTYYTKNTSNYEAISNPDLRNDIQFYKGALTAIDSLSKLGIETEISLIKIDNNLINKTFQDIDLESFDAIITSNFNKDIETAMMLKTSKSIPVIATKSEYLTYNMNSIYQAIPSVNAQKLKTLQYLNDKKGNIIVISDSDNIESRSFITKNSPNAKIIITNENGEFSNESIISSLDKNTTNYIIIDSNKNGVFLSSTTFLLGQVSNYDIQLVVLESSLLPNNQQISSKRFSILKLIYPDINQITNTAQTLQYFDDYKLKYNIDPTNKALQGFDITFDTMLRLSQDMSFEESVKTVKTEYFLLKFYYIKNDNGVYDNHEIIIREFNNLDIAN</sequence>
<protein>
    <submittedName>
        <fullName evidence="4">LysM peptidoglycan-binding domain-containing protein</fullName>
    </submittedName>
</protein>
<dbReference type="PROSITE" id="PS51782">
    <property type="entry name" value="LYSM"/>
    <property type="match status" value="4"/>
</dbReference>
<feature type="domain" description="LysM" evidence="3">
    <location>
        <begin position="93"/>
        <end position="136"/>
    </location>
</feature>
<dbReference type="InterPro" id="IPR018392">
    <property type="entry name" value="LysM"/>
</dbReference>
<dbReference type="Proteomes" id="UP001597548">
    <property type="component" value="Unassembled WGS sequence"/>
</dbReference>
<accession>A0ABW5ZXW0</accession>
<dbReference type="SUPFAM" id="SSF54106">
    <property type="entry name" value="LysM domain"/>
    <property type="match status" value="5"/>
</dbReference>
<dbReference type="InterPro" id="IPR036779">
    <property type="entry name" value="LysM_dom_sf"/>
</dbReference>
<comment type="caution">
    <text evidence="4">The sequence shown here is derived from an EMBL/GenBank/DDBJ whole genome shotgun (WGS) entry which is preliminary data.</text>
</comment>
<evidence type="ECO:0000313" key="5">
    <source>
        <dbReference type="Proteomes" id="UP001597548"/>
    </source>
</evidence>
<keyword evidence="5" id="KW-1185">Reference proteome</keyword>
<dbReference type="PANTHER" id="PTHR33734:SF22">
    <property type="entry name" value="MEMBRANE-BOUND LYTIC MUREIN TRANSGLYCOSYLASE D"/>
    <property type="match status" value="1"/>
</dbReference>
<organism evidence="4 5">
    <name type="scientific">Psychroserpens luteus</name>
    <dbReference type="NCBI Taxonomy" id="1434066"/>
    <lineage>
        <taxon>Bacteria</taxon>
        <taxon>Pseudomonadati</taxon>
        <taxon>Bacteroidota</taxon>
        <taxon>Flavobacteriia</taxon>
        <taxon>Flavobacteriales</taxon>
        <taxon>Flavobacteriaceae</taxon>
        <taxon>Psychroserpens</taxon>
    </lineage>
</organism>
<dbReference type="Pfam" id="PF01476">
    <property type="entry name" value="LysM"/>
    <property type="match status" value="5"/>
</dbReference>
<name>A0ABW5ZXW0_9FLAO</name>
<feature type="chain" id="PRO_5047423734" evidence="2">
    <location>
        <begin position="22"/>
        <end position="783"/>
    </location>
</feature>
<feature type="domain" description="LysM" evidence="3">
    <location>
        <begin position="218"/>
        <end position="261"/>
    </location>
</feature>
<feature type="region of interest" description="Disordered" evidence="1">
    <location>
        <begin position="275"/>
        <end position="298"/>
    </location>
</feature>
<feature type="domain" description="LysM" evidence="3">
    <location>
        <begin position="26"/>
        <end position="69"/>
    </location>
</feature>
<evidence type="ECO:0000256" key="2">
    <source>
        <dbReference type="SAM" id="SignalP"/>
    </source>
</evidence>
<keyword evidence="2" id="KW-0732">Signal</keyword>
<evidence type="ECO:0000259" key="3">
    <source>
        <dbReference type="PROSITE" id="PS51782"/>
    </source>
</evidence>
<dbReference type="PANTHER" id="PTHR33734">
    <property type="entry name" value="LYSM DOMAIN-CONTAINING GPI-ANCHORED PROTEIN 2"/>
    <property type="match status" value="1"/>
</dbReference>
<evidence type="ECO:0000313" key="4">
    <source>
        <dbReference type="EMBL" id="MFD2917367.1"/>
    </source>
</evidence>
<feature type="domain" description="LysM" evidence="3">
    <location>
        <begin position="160"/>
        <end position="204"/>
    </location>
</feature>
<dbReference type="SMART" id="SM00257">
    <property type="entry name" value="LysM"/>
    <property type="match status" value="5"/>
</dbReference>
<dbReference type="Gene3D" id="3.10.350.10">
    <property type="entry name" value="LysM domain"/>
    <property type="match status" value="5"/>
</dbReference>